<dbReference type="STRING" id="559304.G8YA74"/>
<proteinExistence type="inferred from homology"/>
<gene>
    <name evidence="21" type="primary">Piso0_004033</name>
    <name evidence="21" type="ORF">GNLVRS01_PISO0K07974g</name>
    <name evidence="22" type="ORF">GNLVRS01_PISO0L07975g</name>
</gene>
<evidence type="ECO:0000313" key="21">
    <source>
        <dbReference type="EMBL" id="CCE83457.1"/>
    </source>
</evidence>
<evidence type="ECO:0000256" key="6">
    <source>
        <dbReference type="ARBA" id="ARBA00022448"/>
    </source>
</evidence>
<dbReference type="GO" id="GO:0005778">
    <property type="term" value="C:peroxisomal membrane"/>
    <property type="evidence" value="ECO:0007669"/>
    <property type="project" value="UniProtKB-SubCell"/>
</dbReference>
<comment type="subcellular location">
    <subcellularLocation>
        <location evidence="2">Peroxisome membrane</location>
        <topology evidence="2">Multi-pass membrane protein</topology>
    </subcellularLocation>
</comment>
<keyword evidence="11 19" id="KW-0863">Zinc-finger</keyword>
<evidence type="ECO:0000256" key="3">
    <source>
        <dbReference type="ARBA" id="ARBA00004906"/>
    </source>
</evidence>
<name>G8YA74_PICSO</name>
<evidence type="ECO:0000256" key="16">
    <source>
        <dbReference type="ARBA" id="ARBA00023136"/>
    </source>
</evidence>
<keyword evidence="7" id="KW-0962">Peroxisome biogenesis</keyword>
<accession>G8YA74</accession>
<keyword evidence="8" id="KW-0808">Transferase</keyword>
<keyword evidence="6" id="KW-0813">Transport</keyword>
<dbReference type="EMBL" id="FO082049">
    <property type="protein sequence ID" value="CCE83457.1"/>
    <property type="molecule type" value="Genomic_DNA"/>
</dbReference>
<keyword evidence="23" id="KW-1185">Reference proteome</keyword>
<dbReference type="CDD" id="cd16527">
    <property type="entry name" value="RING-HC_PEX10"/>
    <property type="match status" value="1"/>
</dbReference>
<evidence type="ECO:0000256" key="12">
    <source>
        <dbReference type="ARBA" id="ARBA00022786"/>
    </source>
</evidence>
<dbReference type="HOGENOM" id="CLU_041707_2_0_1"/>
<comment type="pathway">
    <text evidence="3">Protein modification; protein ubiquitination.</text>
</comment>
<dbReference type="GO" id="GO:0061630">
    <property type="term" value="F:ubiquitin protein ligase activity"/>
    <property type="evidence" value="ECO:0007669"/>
    <property type="project" value="UniProtKB-EC"/>
</dbReference>
<keyword evidence="9" id="KW-0812">Transmembrane</keyword>
<dbReference type="eggNOG" id="KOG0317">
    <property type="taxonomic scope" value="Eukaryota"/>
</dbReference>
<comment type="similarity">
    <text evidence="4">Belongs to the pex2/pex10/pex12 family.</text>
</comment>
<dbReference type="InterPro" id="IPR013083">
    <property type="entry name" value="Znf_RING/FYVE/PHD"/>
</dbReference>
<dbReference type="Proteomes" id="UP000005222">
    <property type="component" value="Chromosome L"/>
</dbReference>
<evidence type="ECO:0000256" key="8">
    <source>
        <dbReference type="ARBA" id="ARBA00022679"/>
    </source>
</evidence>
<evidence type="ECO:0000313" key="23">
    <source>
        <dbReference type="Proteomes" id="UP000005222"/>
    </source>
</evidence>
<dbReference type="Pfam" id="PF04757">
    <property type="entry name" value="Pex2_Pex12"/>
    <property type="match status" value="1"/>
</dbReference>
<evidence type="ECO:0000256" key="2">
    <source>
        <dbReference type="ARBA" id="ARBA00004585"/>
    </source>
</evidence>
<dbReference type="GO" id="GO:0008270">
    <property type="term" value="F:zinc ion binding"/>
    <property type="evidence" value="ECO:0007669"/>
    <property type="project" value="UniProtKB-KW"/>
</dbReference>
<evidence type="ECO:0000256" key="19">
    <source>
        <dbReference type="PROSITE-ProRule" id="PRU00175"/>
    </source>
</evidence>
<dbReference type="EC" id="2.3.2.27" evidence="5"/>
<keyword evidence="10" id="KW-0479">Metal-binding</keyword>
<evidence type="ECO:0000259" key="20">
    <source>
        <dbReference type="PROSITE" id="PS50089"/>
    </source>
</evidence>
<keyword evidence="12" id="KW-0833">Ubl conjugation pathway</keyword>
<evidence type="ECO:0000256" key="15">
    <source>
        <dbReference type="ARBA" id="ARBA00022989"/>
    </source>
</evidence>
<dbReference type="InterPro" id="IPR001841">
    <property type="entry name" value="Znf_RING"/>
</dbReference>
<evidence type="ECO:0000256" key="17">
    <source>
        <dbReference type="ARBA" id="ARBA00023140"/>
    </source>
</evidence>
<dbReference type="InterPro" id="IPR025654">
    <property type="entry name" value="PEX2/10"/>
</dbReference>
<dbReference type="PROSITE" id="PS00518">
    <property type="entry name" value="ZF_RING_1"/>
    <property type="match status" value="1"/>
</dbReference>
<evidence type="ECO:0000256" key="5">
    <source>
        <dbReference type="ARBA" id="ARBA00012483"/>
    </source>
</evidence>
<keyword evidence="14" id="KW-0653">Protein transport</keyword>
<dbReference type="AlphaFoldDB" id="G8YA74"/>
<feature type="domain" description="RING-type" evidence="20">
    <location>
        <begin position="286"/>
        <end position="324"/>
    </location>
</feature>
<evidence type="ECO:0000256" key="18">
    <source>
        <dbReference type="ARBA" id="ARBA00041230"/>
    </source>
</evidence>
<dbReference type="InterPro" id="IPR017907">
    <property type="entry name" value="Znf_RING_CS"/>
</dbReference>
<keyword evidence="15" id="KW-1133">Transmembrane helix</keyword>
<dbReference type="Proteomes" id="UP000005222">
    <property type="component" value="Chromosome K"/>
</dbReference>
<dbReference type="SMART" id="SM00184">
    <property type="entry name" value="RING"/>
    <property type="match status" value="1"/>
</dbReference>
<keyword evidence="17" id="KW-0576">Peroxisome</keyword>
<dbReference type="EMBL" id="FO082048">
    <property type="protein sequence ID" value="CCE84488.1"/>
    <property type="molecule type" value="Genomic_DNA"/>
</dbReference>
<evidence type="ECO:0000256" key="7">
    <source>
        <dbReference type="ARBA" id="ARBA00022593"/>
    </source>
</evidence>
<protein>
    <recommendedName>
        <fullName evidence="5">RING-type E3 ubiquitin transferase</fullName>
        <ecNumber evidence="5">2.3.2.27</ecNumber>
    </recommendedName>
    <alternativeName>
        <fullName evidence="18">Peroxin-10</fullName>
    </alternativeName>
</protein>
<evidence type="ECO:0000256" key="10">
    <source>
        <dbReference type="ARBA" id="ARBA00022723"/>
    </source>
</evidence>
<reference evidence="21" key="1">
    <citation type="submission" date="2011-10" db="EMBL/GenBank/DDBJ databases">
        <authorList>
            <person name="Genoscope - CEA"/>
        </authorList>
    </citation>
    <scope>NUCLEOTIDE SEQUENCE</scope>
</reference>
<organism evidence="21 23">
    <name type="scientific">Pichia sorbitophila (strain ATCC MYA-4447 / BCRC 22081 / CBS 7064 / NBRC 10061 / NRRL Y-12695)</name>
    <name type="common">Hybrid yeast</name>
    <dbReference type="NCBI Taxonomy" id="559304"/>
    <lineage>
        <taxon>Eukaryota</taxon>
        <taxon>Fungi</taxon>
        <taxon>Dikarya</taxon>
        <taxon>Ascomycota</taxon>
        <taxon>Saccharomycotina</taxon>
        <taxon>Pichiomycetes</taxon>
        <taxon>Debaryomycetaceae</taxon>
        <taxon>Millerozyma</taxon>
    </lineage>
</organism>
<evidence type="ECO:0000256" key="4">
    <source>
        <dbReference type="ARBA" id="ARBA00008704"/>
    </source>
</evidence>
<dbReference type="SUPFAM" id="SSF57850">
    <property type="entry name" value="RING/U-box"/>
    <property type="match status" value="1"/>
</dbReference>
<evidence type="ECO:0000256" key="11">
    <source>
        <dbReference type="ARBA" id="ARBA00022771"/>
    </source>
</evidence>
<dbReference type="FunCoup" id="G8YA74">
    <property type="interactions" value="446"/>
</dbReference>
<dbReference type="GO" id="GO:0016567">
    <property type="term" value="P:protein ubiquitination"/>
    <property type="evidence" value="ECO:0007669"/>
    <property type="project" value="UniProtKB-ARBA"/>
</dbReference>
<evidence type="ECO:0000313" key="22">
    <source>
        <dbReference type="EMBL" id="CCE84488.1"/>
    </source>
</evidence>
<evidence type="ECO:0000256" key="9">
    <source>
        <dbReference type="ARBA" id="ARBA00022692"/>
    </source>
</evidence>
<dbReference type="PANTHER" id="PTHR23350">
    <property type="entry name" value="PEROXISOME ASSEMBLY PROTEIN 10"/>
    <property type="match status" value="1"/>
</dbReference>
<evidence type="ECO:0000256" key="13">
    <source>
        <dbReference type="ARBA" id="ARBA00022833"/>
    </source>
</evidence>
<keyword evidence="13" id="KW-0862">Zinc</keyword>
<dbReference type="Pfam" id="PF13639">
    <property type="entry name" value="zf-RING_2"/>
    <property type="match status" value="1"/>
</dbReference>
<dbReference type="InterPro" id="IPR006845">
    <property type="entry name" value="Pex_N"/>
</dbReference>
<dbReference type="InParanoid" id="G8YA74"/>
<dbReference type="PROSITE" id="PS50089">
    <property type="entry name" value="ZF_RING_2"/>
    <property type="match status" value="1"/>
</dbReference>
<comment type="catalytic activity">
    <reaction evidence="1">
        <text>S-ubiquitinyl-[E2 ubiquitin-conjugating enzyme]-L-cysteine + [acceptor protein]-L-lysine = [E2 ubiquitin-conjugating enzyme]-L-cysteine + N(6)-ubiquitinyl-[acceptor protein]-L-lysine.</text>
        <dbReference type="EC" id="2.3.2.27"/>
    </reaction>
</comment>
<evidence type="ECO:0000256" key="14">
    <source>
        <dbReference type="ARBA" id="ARBA00022927"/>
    </source>
</evidence>
<keyword evidence="16" id="KW-0472">Membrane</keyword>
<dbReference type="Gene3D" id="3.30.40.10">
    <property type="entry name" value="Zinc/RING finger domain, C3HC4 (zinc finger)"/>
    <property type="match status" value="1"/>
</dbReference>
<dbReference type="OrthoDB" id="6270329at2759"/>
<sequence>MNYHLDKPKMVEGHVNRMPFSDASTIVRAHQKDAYFESYFYAQITEALNVIKGQRFINLYSEEILVATKALYLALTTLIGARTLGEEYVDLIYVNRTGKKLPRLFSRLGFVVSYALVPYVLVRVVRHYKVKHEDEDTRQPKNWFTELISSYPKLLDTLMNLHIALFYFQGKYYSLSRRIFGLRYAFGHNKDPERLKNVRGDYSFLGYVILFQFFVRGLIKAKSYRAPEKEKEKKKNDINKTEFSTVADLESYKEKIDSEKSSSKNIIIDLSNPKQLPYIPEHSRSCMLCLSLMVEPAAAVCGHIFCWDCIVNWIREHPECPLCRQRCLEQNLLPLR</sequence>
<evidence type="ECO:0000256" key="1">
    <source>
        <dbReference type="ARBA" id="ARBA00000900"/>
    </source>
</evidence>
<dbReference type="GO" id="GO:0016562">
    <property type="term" value="P:protein import into peroxisome matrix, receptor recycling"/>
    <property type="evidence" value="ECO:0007669"/>
    <property type="project" value="UniProtKB-ARBA"/>
</dbReference>
<reference evidence="23" key="2">
    <citation type="journal article" date="2012" name="G3 (Bethesda)">
        <title>Pichia sorbitophila, an interspecies yeast hybrid reveals early steps of genome resolution following polyploidization.</title>
        <authorList>
            <person name="Leh Louis V."/>
            <person name="Despons L."/>
            <person name="Friedrich A."/>
            <person name="Martin T."/>
            <person name="Durrens P."/>
            <person name="Casaregola S."/>
            <person name="Neuveglise C."/>
            <person name="Fairhead C."/>
            <person name="Marck C."/>
            <person name="Cruz J.A."/>
            <person name="Straub M.L."/>
            <person name="Kugler V."/>
            <person name="Sacerdot C."/>
            <person name="Uzunov Z."/>
            <person name="Thierry A."/>
            <person name="Weiss S."/>
            <person name="Bleykasten C."/>
            <person name="De Montigny J."/>
            <person name="Jacques N."/>
            <person name="Jung P."/>
            <person name="Lemaire M."/>
            <person name="Mallet S."/>
            <person name="Morel G."/>
            <person name="Richard G.F."/>
            <person name="Sarkar A."/>
            <person name="Savel G."/>
            <person name="Schacherer J."/>
            <person name="Seret M.L."/>
            <person name="Talla E."/>
            <person name="Samson G."/>
            <person name="Jubin C."/>
            <person name="Poulain J."/>
            <person name="Vacherie B."/>
            <person name="Barbe V."/>
            <person name="Pelletier E."/>
            <person name="Sherman D.J."/>
            <person name="Westhof E."/>
            <person name="Weissenbach J."/>
            <person name="Baret P.V."/>
            <person name="Wincker P."/>
            <person name="Gaillardin C."/>
            <person name="Dujon B."/>
            <person name="Souciet J.L."/>
        </authorList>
    </citation>
    <scope>NUCLEOTIDE SEQUENCE [LARGE SCALE GENOMIC DNA]</scope>
    <source>
        <strain evidence="23">ATCC MYA-4447 / BCRC 22081 / CBS 7064 / NBRC 10061 / NRRL Y-12695</strain>
    </source>
</reference>
<dbReference type="PANTHER" id="PTHR23350:SF0">
    <property type="entry name" value="PEROXISOME BIOGENESIS FACTOR 10"/>
    <property type="match status" value="1"/>
</dbReference>